<dbReference type="PANTHER" id="PTHR47506:SF1">
    <property type="entry name" value="HTH-TYPE TRANSCRIPTIONAL REGULATOR YJDC"/>
    <property type="match status" value="1"/>
</dbReference>
<evidence type="ECO:0000313" key="7">
    <source>
        <dbReference type="Proteomes" id="UP000295606"/>
    </source>
</evidence>
<dbReference type="GO" id="GO:0003677">
    <property type="term" value="F:DNA binding"/>
    <property type="evidence" value="ECO:0007669"/>
    <property type="project" value="UniProtKB-UniRule"/>
</dbReference>
<evidence type="ECO:0000256" key="4">
    <source>
        <dbReference type="PROSITE-ProRule" id="PRU00335"/>
    </source>
</evidence>
<dbReference type="Proteomes" id="UP000295606">
    <property type="component" value="Unassembled WGS sequence"/>
</dbReference>
<dbReference type="SUPFAM" id="SSF48498">
    <property type="entry name" value="Tetracyclin repressor-like, C-terminal domain"/>
    <property type="match status" value="1"/>
</dbReference>
<dbReference type="Gene3D" id="1.10.357.10">
    <property type="entry name" value="Tetracycline Repressor, domain 2"/>
    <property type="match status" value="1"/>
</dbReference>
<keyword evidence="3" id="KW-0804">Transcription</keyword>
<comment type="caution">
    <text evidence="6">The sequence shown here is derived from an EMBL/GenBank/DDBJ whole genome shotgun (WGS) entry which is preliminary data.</text>
</comment>
<protein>
    <submittedName>
        <fullName evidence="6">TetR/AcrR family transcriptional regulator</fullName>
    </submittedName>
</protein>
<evidence type="ECO:0000259" key="5">
    <source>
        <dbReference type="PROSITE" id="PS50977"/>
    </source>
</evidence>
<dbReference type="SUPFAM" id="SSF46689">
    <property type="entry name" value="Homeodomain-like"/>
    <property type="match status" value="1"/>
</dbReference>
<gene>
    <name evidence="6" type="ORF">E1N52_19690</name>
</gene>
<dbReference type="EMBL" id="SMOD01000014">
    <property type="protein sequence ID" value="TDG06554.1"/>
    <property type="molecule type" value="Genomic_DNA"/>
</dbReference>
<organism evidence="6 7">
    <name type="scientific">Paraburkholderia guartelaensis</name>
    <dbReference type="NCBI Taxonomy" id="2546446"/>
    <lineage>
        <taxon>Bacteria</taxon>
        <taxon>Pseudomonadati</taxon>
        <taxon>Pseudomonadota</taxon>
        <taxon>Betaproteobacteria</taxon>
        <taxon>Burkholderiales</taxon>
        <taxon>Burkholderiaceae</taxon>
        <taxon>Paraburkholderia</taxon>
    </lineage>
</organism>
<feature type="domain" description="HTH tetR-type" evidence="5">
    <location>
        <begin position="22"/>
        <end position="82"/>
    </location>
</feature>
<dbReference type="PRINTS" id="PR00455">
    <property type="entry name" value="HTHTETR"/>
</dbReference>
<feature type="DNA-binding region" description="H-T-H motif" evidence="4">
    <location>
        <begin position="45"/>
        <end position="64"/>
    </location>
</feature>
<dbReference type="AlphaFoldDB" id="A0A4R5LBZ6"/>
<evidence type="ECO:0000256" key="2">
    <source>
        <dbReference type="ARBA" id="ARBA00023125"/>
    </source>
</evidence>
<evidence type="ECO:0000256" key="3">
    <source>
        <dbReference type="ARBA" id="ARBA00023163"/>
    </source>
</evidence>
<proteinExistence type="predicted"/>
<evidence type="ECO:0000256" key="1">
    <source>
        <dbReference type="ARBA" id="ARBA00023015"/>
    </source>
</evidence>
<dbReference type="InterPro" id="IPR009057">
    <property type="entry name" value="Homeodomain-like_sf"/>
</dbReference>
<dbReference type="InterPro" id="IPR036271">
    <property type="entry name" value="Tet_transcr_reg_TetR-rel_C_sf"/>
</dbReference>
<reference evidence="6 7" key="1">
    <citation type="submission" date="2019-03" db="EMBL/GenBank/DDBJ databases">
        <title>Paraburkholderia sp. isolated from native Mimosa gymnas in Guartela State Park, Brazil.</title>
        <authorList>
            <person name="Paulitsch F."/>
            <person name="Hungria M."/>
            <person name="Delamuta J.R.M."/>
            <person name="Ribeiro R.A."/>
            <person name="Dall'Agnol R."/>
            <person name="Silva J.S.B."/>
        </authorList>
    </citation>
    <scope>NUCLEOTIDE SEQUENCE [LARGE SCALE GENOMIC DNA]</scope>
    <source>
        <strain evidence="6 7">CNPSo 3008</strain>
    </source>
</reference>
<dbReference type="Pfam" id="PF00440">
    <property type="entry name" value="TetR_N"/>
    <property type="match status" value="1"/>
</dbReference>
<dbReference type="InterPro" id="IPR001647">
    <property type="entry name" value="HTH_TetR"/>
</dbReference>
<evidence type="ECO:0000313" key="6">
    <source>
        <dbReference type="EMBL" id="TDG06554.1"/>
    </source>
</evidence>
<dbReference type="PROSITE" id="PS50977">
    <property type="entry name" value="HTH_TETR_2"/>
    <property type="match status" value="1"/>
</dbReference>
<keyword evidence="2 4" id="KW-0238">DNA-binding</keyword>
<name>A0A4R5LBZ6_9BURK</name>
<sequence>MQGVNTYFPFTEAEAVSNDASSNSRERILAAATRLAQAHGYGGLNYRDLADEVGIKAASIYHHFESKADLGAAVARRYWEDSAAALEDMLARSQDPLRCLRDYPGTFRKALETGNRICLCSFMAAETDDLPEVVMKEVRTFADVNVAWLSKVLSAAAVVGPRESKQRARAIFAAIAGAQLIARSRSDIALYDALIESYRKAGLLPT</sequence>
<keyword evidence="1" id="KW-0805">Transcription regulation</keyword>
<dbReference type="OrthoDB" id="5293507at2"/>
<dbReference type="PANTHER" id="PTHR47506">
    <property type="entry name" value="TRANSCRIPTIONAL REGULATORY PROTEIN"/>
    <property type="match status" value="1"/>
</dbReference>
<accession>A0A4R5LBZ6</accession>